<name>A0A5J5ATD8_9ASTE</name>
<dbReference type="Proteomes" id="UP000325577">
    <property type="component" value="Linkage Group LG18"/>
</dbReference>
<gene>
    <name evidence="2" type="ORF">F0562_031828</name>
</gene>
<evidence type="ECO:0000313" key="3">
    <source>
        <dbReference type="Proteomes" id="UP000325577"/>
    </source>
</evidence>
<proteinExistence type="predicted"/>
<evidence type="ECO:0000313" key="2">
    <source>
        <dbReference type="EMBL" id="KAA8534345.1"/>
    </source>
</evidence>
<dbReference type="EMBL" id="CM018041">
    <property type="protein sequence ID" value="KAA8534345.1"/>
    <property type="molecule type" value="Genomic_DNA"/>
</dbReference>
<dbReference type="AlphaFoldDB" id="A0A5J5ATD8"/>
<organism evidence="2 3">
    <name type="scientific">Nyssa sinensis</name>
    <dbReference type="NCBI Taxonomy" id="561372"/>
    <lineage>
        <taxon>Eukaryota</taxon>
        <taxon>Viridiplantae</taxon>
        <taxon>Streptophyta</taxon>
        <taxon>Embryophyta</taxon>
        <taxon>Tracheophyta</taxon>
        <taxon>Spermatophyta</taxon>
        <taxon>Magnoliopsida</taxon>
        <taxon>eudicotyledons</taxon>
        <taxon>Gunneridae</taxon>
        <taxon>Pentapetalae</taxon>
        <taxon>asterids</taxon>
        <taxon>Cornales</taxon>
        <taxon>Nyssaceae</taxon>
        <taxon>Nyssa</taxon>
    </lineage>
</organism>
<protein>
    <submittedName>
        <fullName evidence="2">Uncharacterized protein</fullName>
    </submittedName>
</protein>
<evidence type="ECO:0000256" key="1">
    <source>
        <dbReference type="SAM" id="MobiDB-lite"/>
    </source>
</evidence>
<reference evidence="2 3" key="1">
    <citation type="submission" date="2019-09" db="EMBL/GenBank/DDBJ databases">
        <title>A chromosome-level genome assembly of the Chinese tupelo Nyssa sinensis.</title>
        <authorList>
            <person name="Yang X."/>
            <person name="Kang M."/>
            <person name="Yang Y."/>
            <person name="Xiong H."/>
            <person name="Wang M."/>
            <person name="Zhang Z."/>
            <person name="Wang Z."/>
            <person name="Wu H."/>
            <person name="Ma T."/>
            <person name="Liu J."/>
            <person name="Xi Z."/>
        </authorList>
    </citation>
    <scope>NUCLEOTIDE SEQUENCE [LARGE SCALE GENOMIC DNA]</scope>
    <source>
        <strain evidence="2">J267</strain>
        <tissue evidence="2">Leaf</tissue>
    </source>
</reference>
<feature type="compositionally biased region" description="Polar residues" evidence="1">
    <location>
        <begin position="126"/>
        <end position="140"/>
    </location>
</feature>
<keyword evidence="3" id="KW-1185">Reference proteome</keyword>
<feature type="region of interest" description="Disordered" evidence="1">
    <location>
        <begin position="125"/>
        <end position="186"/>
    </location>
</feature>
<sequence>MERDSTAVPGAHAPRACPIVSRLLDTRLRYPDTGVRDSDTMLRHSVTRVRHPESRRWQLDTDDHQWLPLDASTWILKFKSHPQVRRMREKVWANRLGMEGYLRGGLINEAPLWPNTLESLKDWTGAAQSNQAEPSKSKSLNPLKATEPRSGRNLSKRNTKALFNPSNNLLAANGRNRTGEAQCESH</sequence>
<accession>A0A5J5ATD8</accession>